<organism evidence="6 7">
    <name type="scientific">Vespula squamosa</name>
    <name type="common">Southern yellow jacket</name>
    <name type="synonym">Wasp</name>
    <dbReference type="NCBI Taxonomy" id="30214"/>
    <lineage>
        <taxon>Eukaryota</taxon>
        <taxon>Metazoa</taxon>
        <taxon>Ecdysozoa</taxon>
        <taxon>Arthropoda</taxon>
        <taxon>Hexapoda</taxon>
        <taxon>Insecta</taxon>
        <taxon>Pterygota</taxon>
        <taxon>Neoptera</taxon>
        <taxon>Endopterygota</taxon>
        <taxon>Hymenoptera</taxon>
        <taxon>Apocrita</taxon>
        <taxon>Aculeata</taxon>
        <taxon>Vespoidea</taxon>
        <taxon>Vespidae</taxon>
        <taxon>Vespinae</taxon>
        <taxon>Vespula</taxon>
    </lineage>
</organism>
<dbReference type="SUPFAM" id="SSF47769">
    <property type="entry name" value="SAM/Pointed domain"/>
    <property type="match status" value="1"/>
</dbReference>
<dbReference type="PRINTS" id="PR00454">
    <property type="entry name" value="ETSDOMAIN"/>
</dbReference>
<keyword evidence="3" id="KW-0539">Nucleus</keyword>
<dbReference type="SMART" id="SM00413">
    <property type="entry name" value="ETS"/>
    <property type="match status" value="1"/>
</dbReference>
<dbReference type="InterPro" id="IPR046328">
    <property type="entry name" value="ETS_fam"/>
</dbReference>
<evidence type="ECO:0000256" key="3">
    <source>
        <dbReference type="RuleBase" id="RU004019"/>
    </source>
</evidence>
<dbReference type="PANTHER" id="PTHR11849">
    <property type="entry name" value="ETS"/>
    <property type="match status" value="1"/>
</dbReference>
<dbReference type="InterPro" id="IPR036388">
    <property type="entry name" value="WH-like_DNA-bd_sf"/>
</dbReference>
<proteinExistence type="inferred from homology"/>
<dbReference type="Proteomes" id="UP001607302">
    <property type="component" value="Unassembled WGS sequence"/>
</dbReference>
<dbReference type="PROSITE" id="PS50061">
    <property type="entry name" value="ETS_DOMAIN_3"/>
    <property type="match status" value="1"/>
</dbReference>
<evidence type="ECO:0000259" key="4">
    <source>
        <dbReference type="PROSITE" id="PS50061"/>
    </source>
</evidence>
<dbReference type="InterPro" id="IPR000418">
    <property type="entry name" value="Ets_dom"/>
</dbReference>
<dbReference type="AlphaFoldDB" id="A0ABD1ZZ40"/>
<gene>
    <name evidence="6" type="ORF">V1478_017765</name>
</gene>
<dbReference type="GO" id="GO:0005634">
    <property type="term" value="C:nucleus"/>
    <property type="evidence" value="ECO:0007669"/>
    <property type="project" value="UniProtKB-SubCell"/>
</dbReference>
<comment type="caution">
    <text evidence="6">The sequence shown here is derived from an EMBL/GenBank/DDBJ whole genome shotgun (WGS) entry which is preliminary data.</text>
</comment>
<dbReference type="Pfam" id="PF00178">
    <property type="entry name" value="Ets"/>
    <property type="match status" value="1"/>
</dbReference>
<accession>A0ABD1ZZ40</accession>
<reference evidence="6 7" key="1">
    <citation type="journal article" date="2024" name="Ann. Entomol. Soc. Am.">
        <title>Genomic analyses of the southern and eastern yellowjacket wasps (Hymenoptera: Vespidae) reveal evolutionary signatures of social life.</title>
        <authorList>
            <person name="Catto M.A."/>
            <person name="Caine P.B."/>
            <person name="Orr S.E."/>
            <person name="Hunt B.G."/>
            <person name="Goodisman M.A.D."/>
        </authorList>
    </citation>
    <scope>NUCLEOTIDE SEQUENCE [LARGE SCALE GENOMIC DNA]</scope>
    <source>
        <strain evidence="6">233</strain>
        <tissue evidence="6">Head and thorax</tissue>
    </source>
</reference>
<dbReference type="Pfam" id="PF02198">
    <property type="entry name" value="SAM_PNT"/>
    <property type="match status" value="1"/>
</dbReference>
<dbReference type="InterPro" id="IPR036390">
    <property type="entry name" value="WH_DNA-bd_sf"/>
</dbReference>
<dbReference type="Gene3D" id="1.10.150.50">
    <property type="entry name" value="Transcription Factor, Ets-1"/>
    <property type="match status" value="1"/>
</dbReference>
<feature type="non-terminal residue" evidence="6">
    <location>
        <position position="1"/>
    </location>
</feature>
<keyword evidence="2 3" id="KW-0238">DNA-binding</keyword>
<comment type="similarity">
    <text evidence="1 3">Belongs to the ETS family.</text>
</comment>
<evidence type="ECO:0000256" key="1">
    <source>
        <dbReference type="ARBA" id="ARBA00005562"/>
    </source>
</evidence>
<protein>
    <submittedName>
        <fullName evidence="6">ETS-related transcription factor Elf-5-like</fullName>
    </submittedName>
</protein>
<feature type="domain" description="ETS" evidence="4">
    <location>
        <begin position="258"/>
        <end position="340"/>
    </location>
</feature>
<evidence type="ECO:0000256" key="2">
    <source>
        <dbReference type="ARBA" id="ARBA00023125"/>
    </source>
</evidence>
<dbReference type="SUPFAM" id="SSF46785">
    <property type="entry name" value="Winged helix' DNA-binding domain"/>
    <property type="match status" value="1"/>
</dbReference>
<dbReference type="PROSITE" id="PS51433">
    <property type="entry name" value="PNT"/>
    <property type="match status" value="1"/>
</dbReference>
<dbReference type="Gene3D" id="1.10.10.10">
    <property type="entry name" value="Winged helix-like DNA-binding domain superfamily/Winged helix DNA-binding domain"/>
    <property type="match status" value="1"/>
</dbReference>
<name>A0ABD1ZZ40_VESSQ</name>
<dbReference type="GO" id="GO:0003677">
    <property type="term" value="F:DNA binding"/>
    <property type="evidence" value="ECO:0007669"/>
    <property type="project" value="UniProtKB-KW"/>
</dbReference>
<feature type="domain" description="PNT" evidence="5">
    <location>
        <begin position="116"/>
        <end position="201"/>
    </location>
</feature>
<dbReference type="PANTHER" id="PTHR11849:SF190">
    <property type="entry name" value="ETS-DOMAIN PROTEIN"/>
    <property type="match status" value="1"/>
</dbReference>
<sequence>AAEVADDERRYPIVVASAKATRDWEIPVDTCSSVLNVSCVVACEREHEHEHMHEHVLTSQNSRVTIDLKLYPICSSVINLNDENENNDHFLWNMDTPVNKKDGPIYNPYEPKRKRCSLGENEDIDGTGWCGKPIRSWCQEETISWLMSAASSIGLPYRSIQQSLAVSGEQLATMTRNDFLFHDPIYGDKLYCHLHSQRISNSLPPFEAIHSHSEDDLAQMSSSGVSDTESDNCMKITMKRPPGRPKMLKPKKNVTGQGKLWEFIRDLLRNRETCPSLICWEDYSQAKFRFVKSDEVAKRWGSRKGNTKMTYEKLSRAMRYYYKSKIFQPVLGRRLVYQFGPNAKGWQTDNPNFRY</sequence>
<dbReference type="InterPro" id="IPR013761">
    <property type="entry name" value="SAM/pointed_sf"/>
</dbReference>
<evidence type="ECO:0000313" key="7">
    <source>
        <dbReference type="Proteomes" id="UP001607302"/>
    </source>
</evidence>
<keyword evidence="7" id="KW-1185">Reference proteome</keyword>
<evidence type="ECO:0000313" key="6">
    <source>
        <dbReference type="EMBL" id="KAL2712810.1"/>
    </source>
</evidence>
<dbReference type="FunFam" id="1.10.10.10:FF:001336">
    <property type="entry name" value="Epithelium specific ets factor 3, ese3, putative"/>
    <property type="match status" value="1"/>
</dbReference>
<dbReference type="EMBL" id="JAUDFV010000165">
    <property type="protein sequence ID" value="KAL2712810.1"/>
    <property type="molecule type" value="Genomic_DNA"/>
</dbReference>
<comment type="subcellular location">
    <subcellularLocation>
        <location evidence="3">Nucleus</location>
    </subcellularLocation>
</comment>
<dbReference type="InterPro" id="IPR003118">
    <property type="entry name" value="Pointed_dom"/>
</dbReference>
<evidence type="ECO:0000259" key="5">
    <source>
        <dbReference type="PROSITE" id="PS51433"/>
    </source>
</evidence>